<dbReference type="Gene3D" id="1.10.1370.10">
    <property type="entry name" value="Neurolysin, domain 3"/>
    <property type="match status" value="2"/>
</dbReference>
<dbReference type="GO" id="GO:0006518">
    <property type="term" value="P:peptide metabolic process"/>
    <property type="evidence" value="ECO:0007669"/>
    <property type="project" value="TreeGrafter"/>
</dbReference>
<dbReference type="AlphaFoldDB" id="A0A0C2J813"/>
<keyword evidence="3 7" id="KW-0479">Metal-binding</keyword>
<dbReference type="InterPro" id="IPR024077">
    <property type="entry name" value="Neurolysin/TOP_dom2"/>
</dbReference>
<dbReference type="Pfam" id="PF01432">
    <property type="entry name" value="Peptidase_M3"/>
    <property type="match status" value="1"/>
</dbReference>
<dbReference type="GO" id="GO:0006508">
    <property type="term" value="P:proteolysis"/>
    <property type="evidence" value="ECO:0007669"/>
    <property type="project" value="UniProtKB-KW"/>
</dbReference>
<dbReference type="GO" id="GO:0046872">
    <property type="term" value="F:metal ion binding"/>
    <property type="evidence" value="ECO:0007669"/>
    <property type="project" value="UniProtKB-UniRule"/>
</dbReference>
<sequence length="608" mass="70088">MLALSFLFNQRLSAIWFRISQRNISVYDKLIGSLRSPTNHKPSNLLGLSVAEPTHILELSNSAISTVEGMVHSIKNRDVTTIRPIEFDNISNELCRVADWAECVRHVHPEHDIRKAADNAYLDICSYIDVLNSDLLFYKKLEGLKKLCESSKLDSISDPLETEVLMDSLLKDFENSGIHLGDRVDEFLNIKNSLLLNSENFVKNCGRKNLNQSVDEKQIYLLNQILFLRFRLAQILGFQNYSTYALHRTMVGSPETAMEFLSEILCKIKDFQNQLPLDLASAMNNTKNEFKNLDIQKTSHIAKFVPLTTLFGVIEHILENTFDVKLLVVDESDFTFSNQVIKMEVCSNNKMIGELYFDIFPRKNKPFLNCHYTLRGRKTEPVFQHPSVYLLLNPPLLEQYSTPGMSYESAIMVMHELGHCFHSIFYNGSYQHLSGTRCSTDIAEIPSMLFEKFFTDPQVKNMLFINNNLKSDVDTSYLLKAETIYRTTVDSIVDLSINSSDDPDFVKIINRVIKERNLVLQVNPTIHYQYFSHLIHYPSKYYSYLWAEGCANMIWCELFQRNALNQHAGDVFKRCFLQKGAMVESEDFIESMLCKKFSSKTLSNYSLY</sequence>
<dbReference type="PANTHER" id="PTHR11804">
    <property type="entry name" value="PROTEASE M3 THIMET OLIGOPEPTIDASE-RELATED"/>
    <property type="match status" value="1"/>
</dbReference>
<protein>
    <submittedName>
        <fullName evidence="9">Mitochondrial intermediate peptidase</fullName>
    </submittedName>
</protein>
<dbReference type="OMA" id="AWDVEYY"/>
<keyword evidence="5 7" id="KW-0862">Zinc</keyword>
<dbReference type="InterPro" id="IPR001567">
    <property type="entry name" value="Pept_M3A_M3B_dom"/>
</dbReference>
<dbReference type="GO" id="GO:0005739">
    <property type="term" value="C:mitochondrion"/>
    <property type="evidence" value="ECO:0007669"/>
    <property type="project" value="TreeGrafter"/>
</dbReference>
<keyword evidence="2 7" id="KW-0645">Protease</keyword>
<evidence type="ECO:0000256" key="7">
    <source>
        <dbReference type="RuleBase" id="RU003435"/>
    </source>
</evidence>
<dbReference type="Proteomes" id="UP000031668">
    <property type="component" value="Unassembled WGS sequence"/>
</dbReference>
<name>A0A0C2J813_THEKT</name>
<evidence type="ECO:0000256" key="1">
    <source>
        <dbReference type="ARBA" id="ARBA00006040"/>
    </source>
</evidence>
<gene>
    <name evidence="9" type="ORF">RF11_08906</name>
</gene>
<dbReference type="GO" id="GO:0004222">
    <property type="term" value="F:metalloendopeptidase activity"/>
    <property type="evidence" value="ECO:0007669"/>
    <property type="project" value="InterPro"/>
</dbReference>
<evidence type="ECO:0000256" key="5">
    <source>
        <dbReference type="ARBA" id="ARBA00022833"/>
    </source>
</evidence>
<evidence type="ECO:0000256" key="3">
    <source>
        <dbReference type="ARBA" id="ARBA00022723"/>
    </source>
</evidence>
<evidence type="ECO:0000313" key="9">
    <source>
        <dbReference type="EMBL" id="KII65253.1"/>
    </source>
</evidence>
<dbReference type="EMBL" id="JWZT01003932">
    <property type="protein sequence ID" value="KII65253.1"/>
    <property type="molecule type" value="Genomic_DNA"/>
</dbReference>
<comment type="similarity">
    <text evidence="1 7">Belongs to the peptidase M3 family.</text>
</comment>
<dbReference type="Gene3D" id="3.40.390.10">
    <property type="entry name" value="Collagenase (Catalytic Domain)"/>
    <property type="match status" value="1"/>
</dbReference>
<evidence type="ECO:0000259" key="8">
    <source>
        <dbReference type="Pfam" id="PF01432"/>
    </source>
</evidence>
<proteinExistence type="inferred from homology"/>
<evidence type="ECO:0000256" key="6">
    <source>
        <dbReference type="ARBA" id="ARBA00023049"/>
    </source>
</evidence>
<comment type="cofactor">
    <cofactor evidence="7">
        <name>Zn(2+)</name>
        <dbReference type="ChEBI" id="CHEBI:29105"/>
    </cofactor>
    <text evidence="7">Binds 1 zinc ion.</text>
</comment>
<feature type="domain" description="Peptidase M3A/M3B catalytic" evidence="8">
    <location>
        <begin position="215"/>
        <end position="602"/>
    </location>
</feature>
<reference evidence="9 10" key="1">
    <citation type="journal article" date="2014" name="Genome Biol. Evol.">
        <title>The genome of the myxosporean Thelohanellus kitauei shows adaptations to nutrient acquisition within its fish host.</title>
        <authorList>
            <person name="Yang Y."/>
            <person name="Xiong J."/>
            <person name="Zhou Z."/>
            <person name="Huo F."/>
            <person name="Miao W."/>
            <person name="Ran C."/>
            <person name="Liu Y."/>
            <person name="Zhang J."/>
            <person name="Feng J."/>
            <person name="Wang M."/>
            <person name="Wang M."/>
            <person name="Wang L."/>
            <person name="Yao B."/>
        </authorList>
    </citation>
    <scope>NUCLEOTIDE SEQUENCE [LARGE SCALE GENOMIC DNA]</scope>
    <source>
        <strain evidence="9">Wuqing</strain>
    </source>
</reference>
<accession>A0A0C2J813</accession>
<keyword evidence="6 7" id="KW-0482">Metalloprotease</keyword>
<evidence type="ECO:0000256" key="2">
    <source>
        <dbReference type="ARBA" id="ARBA00022670"/>
    </source>
</evidence>
<dbReference type="OrthoDB" id="17530at2759"/>
<dbReference type="InterPro" id="IPR045090">
    <property type="entry name" value="Pept_M3A_M3B"/>
</dbReference>
<evidence type="ECO:0000313" key="10">
    <source>
        <dbReference type="Proteomes" id="UP000031668"/>
    </source>
</evidence>
<keyword evidence="10" id="KW-1185">Reference proteome</keyword>
<evidence type="ECO:0000256" key="4">
    <source>
        <dbReference type="ARBA" id="ARBA00022801"/>
    </source>
</evidence>
<comment type="caution">
    <text evidence="9">The sequence shown here is derived from an EMBL/GenBank/DDBJ whole genome shotgun (WGS) entry which is preliminary data.</text>
</comment>
<dbReference type="PANTHER" id="PTHR11804:SF79">
    <property type="entry name" value="MITOCHONDRIAL INTERMEDIATE PEPTIDASE"/>
    <property type="match status" value="1"/>
</dbReference>
<dbReference type="InterPro" id="IPR024079">
    <property type="entry name" value="MetalloPept_cat_dom_sf"/>
</dbReference>
<dbReference type="SUPFAM" id="SSF55486">
    <property type="entry name" value="Metalloproteases ('zincins'), catalytic domain"/>
    <property type="match status" value="1"/>
</dbReference>
<keyword evidence="4 7" id="KW-0378">Hydrolase</keyword>
<organism evidence="9 10">
    <name type="scientific">Thelohanellus kitauei</name>
    <name type="common">Myxosporean</name>
    <dbReference type="NCBI Taxonomy" id="669202"/>
    <lineage>
        <taxon>Eukaryota</taxon>
        <taxon>Metazoa</taxon>
        <taxon>Cnidaria</taxon>
        <taxon>Myxozoa</taxon>
        <taxon>Myxosporea</taxon>
        <taxon>Bivalvulida</taxon>
        <taxon>Platysporina</taxon>
        <taxon>Myxobolidae</taxon>
        <taxon>Thelohanellus</taxon>
    </lineage>
</organism>